<evidence type="ECO:0000256" key="3">
    <source>
        <dbReference type="ARBA" id="ARBA00012643"/>
    </source>
</evidence>
<evidence type="ECO:0000256" key="6">
    <source>
        <dbReference type="ARBA" id="ARBA00022801"/>
    </source>
</evidence>
<dbReference type="SFLD" id="SFLDG01128">
    <property type="entry name" value="C1.4:_5'-Nucleotidase_Like"/>
    <property type="match status" value="1"/>
</dbReference>
<evidence type="ECO:0000256" key="10">
    <source>
        <dbReference type="SAM" id="MobiDB-lite"/>
    </source>
</evidence>
<keyword evidence="9" id="KW-0963">Cytoplasm</keyword>
<evidence type="ECO:0000256" key="9">
    <source>
        <dbReference type="RuleBase" id="RU361276"/>
    </source>
</evidence>
<dbReference type="Gene3D" id="3.40.50.1000">
    <property type="entry name" value="HAD superfamily/HAD-like"/>
    <property type="match status" value="1"/>
</dbReference>
<dbReference type="SFLD" id="SFLDS00003">
    <property type="entry name" value="Haloacid_Dehalogenase"/>
    <property type="match status" value="1"/>
</dbReference>
<comment type="similarity">
    <text evidence="2 9">Belongs to the pyrimidine 5'-nucleotidase family.</text>
</comment>
<dbReference type="GO" id="GO:0008253">
    <property type="term" value="F:5'-nucleotidase activity"/>
    <property type="evidence" value="ECO:0007669"/>
    <property type="project" value="UniProtKB-EC"/>
</dbReference>
<dbReference type="EMBL" id="GDRN01097636">
    <property type="protein sequence ID" value="JAI59097.1"/>
    <property type="molecule type" value="Transcribed_RNA"/>
</dbReference>
<dbReference type="GO" id="GO:0000166">
    <property type="term" value="F:nucleotide binding"/>
    <property type="evidence" value="ECO:0007669"/>
    <property type="project" value="UniProtKB-KW"/>
</dbReference>
<evidence type="ECO:0000256" key="7">
    <source>
        <dbReference type="ARBA" id="ARBA00022842"/>
    </source>
</evidence>
<accession>A0A0P4W0I3</accession>
<dbReference type="SUPFAM" id="SSF56784">
    <property type="entry name" value="HAD-like"/>
    <property type="match status" value="1"/>
</dbReference>
<dbReference type="NCBIfam" id="TIGR01544">
    <property type="entry name" value="HAD-SF-IE"/>
    <property type="match status" value="1"/>
</dbReference>
<dbReference type="FunFam" id="1.10.150.340:FF:000001">
    <property type="entry name" value="Cytosolic 5-nucleotidase 3-like"/>
    <property type="match status" value="1"/>
</dbReference>
<evidence type="ECO:0000313" key="11">
    <source>
        <dbReference type="EMBL" id="JAI59097.1"/>
    </source>
</evidence>
<comment type="subcellular location">
    <subcellularLocation>
        <location evidence="9">Cytoplasm</location>
    </subcellularLocation>
</comment>
<dbReference type="Gene3D" id="1.10.150.340">
    <property type="entry name" value="Pyrimidine 5'-nucleotidase (UMPH-1), N-terminal domain"/>
    <property type="match status" value="1"/>
</dbReference>
<keyword evidence="8 9" id="KW-0546">Nucleotide metabolism</keyword>
<organism evidence="11">
    <name type="scientific">Scylla olivacea</name>
    <name type="common">Orange mud crab</name>
    <name type="synonym">Cancer olivacea</name>
    <dbReference type="NCBI Taxonomy" id="85551"/>
    <lineage>
        <taxon>Eukaryota</taxon>
        <taxon>Metazoa</taxon>
        <taxon>Ecdysozoa</taxon>
        <taxon>Arthropoda</taxon>
        <taxon>Crustacea</taxon>
        <taxon>Multicrustacea</taxon>
        <taxon>Malacostraca</taxon>
        <taxon>Eumalacostraca</taxon>
        <taxon>Eucarida</taxon>
        <taxon>Decapoda</taxon>
        <taxon>Pleocyemata</taxon>
        <taxon>Brachyura</taxon>
        <taxon>Eubrachyura</taxon>
        <taxon>Portunoidea</taxon>
        <taxon>Portunidae</taxon>
        <taxon>Portuninae</taxon>
        <taxon>Scylla</taxon>
    </lineage>
</organism>
<reference evidence="11" key="1">
    <citation type="submission" date="2015-09" db="EMBL/GenBank/DDBJ databases">
        <title>Scylla olivacea transcriptome.</title>
        <authorList>
            <person name="Ikhwanuddin M."/>
        </authorList>
    </citation>
    <scope>NUCLEOTIDE SEQUENCE</scope>
</reference>
<dbReference type="EC" id="3.1.3.5" evidence="3 9"/>
<keyword evidence="6 9" id="KW-0378">Hydrolase</keyword>
<dbReference type="InterPro" id="IPR006434">
    <property type="entry name" value="Pyrimidine_nucleotidase_eu"/>
</dbReference>
<keyword evidence="4" id="KW-0479">Metal-binding</keyword>
<sequence length="359" mass="39876">MLGTRGVVLRAGGRQFTRVLSGLNPSEGSPDQCCGLMVATRNLSSEAPPQGPRVPPASGATMPDPEASYPVLEKLGLIAAEHVRIKDLAKVEELVNTIIGGGFSRLQVIVDYDMTLCRYHVNGKQAVSSFGIMDNSPDMPEYYREEANRLLAKYYPIEVDPKMTEEEKIPYMVEWYQQIHDLLVKCSIRQASIEGMVSASSARLRDGSEELCQKLHRAGVPVLVLSAGMGDVLEQVLRHFKVYTDNVKVVSNFFNYNEQGIMVGFKGNLIHMFNKNEDAIHSSDYFEKLQNRTNVILMGDSLGDIKMALGVPQPSSVLKIGFLNDKIDERLPAFMDNFDIVLLDDQTMDVANSIVDLLK</sequence>
<dbReference type="InterPro" id="IPR036412">
    <property type="entry name" value="HAD-like_sf"/>
</dbReference>
<dbReference type="InterPro" id="IPR023214">
    <property type="entry name" value="HAD_sf"/>
</dbReference>
<dbReference type="PANTHER" id="PTHR13045:SF0">
    <property type="entry name" value="7-METHYLGUANOSINE PHOSPHATE-SPECIFIC 5'-NUCLEOTIDASE"/>
    <property type="match status" value="1"/>
</dbReference>
<keyword evidence="7" id="KW-0460">Magnesium</keyword>
<dbReference type="Pfam" id="PF05822">
    <property type="entry name" value="UMPH-1"/>
    <property type="match status" value="1"/>
</dbReference>
<dbReference type="GO" id="GO:0005737">
    <property type="term" value="C:cytoplasm"/>
    <property type="evidence" value="ECO:0007669"/>
    <property type="project" value="UniProtKB-SubCell"/>
</dbReference>
<dbReference type="GO" id="GO:0000287">
    <property type="term" value="F:magnesium ion binding"/>
    <property type="evidence" value="ECO:0007669"/>
    <property type="project" value="InterPro"/>
</dbReference>
<dbReference type="GO" id="GO:0009117">
    <property type="term" value="P:nucleotide metabolic process"/>
    <property type="evidence" value="ECO:0007669"/>
    <property type="project" value="UniProtKB-KW"/>
</dbReference>
<keyword evidence="5 9" id="KW-0547">Nucleotide-binding</keyword>
<comment type="catalytic activity">
    <reaction evidence="1 9">
        <text>a ribonucleoside 5'-phosphate + H2O = a ribonucleoside + phosphate</text>
        <dbReference type="Rhea" id="RHEA:12484"/>
        <dbReference type="ChEBI" id="CHEBI:15377"/>
        <dbReference type="ChEBI" id="CHEBI:18254"/>
        <dbReference type="ChEBI" id="CHEBI:43474"/>
        <dbReference type="ChEBI" id="CHEBI:58043"/>
        <dbReference type="EC" id="3.1.3.5"/>
    </reaction>
</comment>
<dbReference type="AlphaFoldDB" id="A0A0P4W0I3"/>
<evidence type="ECO:0000256" key="2">
    <source>
        <dbReference type="ARBA" id="ARBA00008389"/>
    </source>
</evidence>
<evidence type="ECO:0000256" key="4">
    <source>
        <dbReference type="ARBA" id="ARBA00022723"/>
    </source>
</evidence>
<dbReference type="PANTHER" id="PTHR13045">
    <property type="entry name" value="5'-NUCLEOTIDASE"/>
    <property type="match status" value="1"/>
</dbReference>
<protein>
    <recommendedName>
        <fullName evidence="3 9">5'-nucleotidase</fullName>
        <ecNumber evidence="3 9">3.1.3.5</ecNumber>
    </recommendedName>
</protein>
<evidence type="ECO:0000256" key="1">
    <source>
        <dbReference type="ARBA" id="ARBA00000815"/>
    </source>
</evidence>
<evidence type="ECO:0000256" key="8">
    <source>
        <dbReference type="ARBA" id="ARBA00023080"/>
    </source>
</evidence>
<feature type="region of interest" description="Disordered" evidence="10">
    <location>
        <begin position="44"/>
        <end position="65"/>
    </location>
</feature>
<proteinExistence type="inferred from homology"/>
<name>A0A0P4W0I3_SCYOL</name>
<dbReference type="FunFam" id="3.40.50.1000:FF:000032">
    <property type="entry name" value="Cytosolic 5-nucleotidase 3-like"/>
    <property type="match status" value="1"/>
</dbReference>
<evidence type="ECO:0000256" key="5">
    <source>
        <dbReference type="ARBA" id="ARBA00022741"/>
    </source>
</evidence>